<dbReference type="RefSeq" id="WP_289998041.1">
    <property type="nucleotide sequence ID" value="NZ_JAUEPH010000001.1"/>
</dbReference>
<protein>
    <submittedName>
        <fullName evidence="3">Formyltransferase family protein</fullName>
    </submittedName>
</protein>
<evidence type="ECO:0000259" key="1">
    <source>
        <dbReference type="Pfam" id="PF00551"/>
    </source>
</evidence>
<dbReference type="PANTHER" id="PTHR11138">
    <property type="entry name" value="METHIONYL-TRNA FORMYLTRANSFERASE"/>
    <property type="match status" value="1"/>
</dbReference>
<reference evidence="3" key="1">
    <citation type="submission" date="2023-06" db="EMBL/GenBank/DDBJ databases">
        <title>Robiginitalea aurantiacus sp. nov. and Algoriphagus sediminis sp. nov., isolated from coastal sediment.</title>
        <authorList>
            <person name="Zhou Z.Y."/>
            <person name="An J."/>
            <person name="Jia Y.W."/>
            <person name="Du Z.J."/>
        </authorList>
    </citation>
    <scope>NUCLEOTIDE SEQUENCE</scope>
    <source>
        <strain evidence="3">C2-7</strain>
    </source>
</reference>
<organism evidence="3 4">
    <name type="scientific">Algoriphagus sediminis</name>
    <dbReference type="NCBI Taxonomy" id="3057113"/>
    <lineage>
        <taxon>Bacteria</taxon>
        <taxon>Pseudomonadati</taxon>
        <taxon>Bacteroidota</taxon>
        <taxon>Cytophagia</taxon>
        <taxon>Cytophagales</taxon>
        <taxon>Cyclobacteriaceae</taxon>
        <taxon>Algoriphagus</taxon>
    </lineage>
</organism>
<dbReference type="InterPro" id="IPR036477">
    <property type="entry name" value="Formyl_transf_N_sf"/>
</dbReference>
<dbReference type="SUPFAM" id="SSF53328">
    <property type="entry name" value="Formyltransferase"/>
    <property type="match status" value="1"/>
</dbReference>
<dbReference type="Proteomes" id="UP001171916">
    <property type="component" value="Unassembled WGS sequence"/>
</dbReference>
<keyword evidence="4" id="KW-1185">Reference proteome</keyword>
<dbReference type="SUPFAM" id="SSF50486">
    <property type="entry name" value="FMT C-terminal domain-like"/>
    <property type="match status" value="1"/>
</dbReference>
<name>A0ABT7Y7J8_9BACT</name>
<dbReference type="InterPro" id="IPR002376">
    <property type="entry name" value="Formyl_transf_N"/>
</dbReference>
<dbReference type="Pfam" id="PF02911">
    <property type="entry name" value="Formyl_trans_C"/>
    <property type="match status" value="1"/>
</dbReference>
<comment type="caution">
    <text evidence="3">The sequence shown here is derived from an EMBL/GenBank/DDBJ whole genome shotgun (WGS) entry which is preliminary data.</text>
</comment>
<proteinExistence type="predicted"/>
<dbReference type="InterPro" id="IPR005793">
    <property type="entry name" value="Formyl_trans_C"/>
</dbReference>
<evidence type="ECO:0000313" key="4">
    <source>
        <dbReference type="Proteomes" id="UP001171916"/>
    </source>
</evidence>
<gene>
    <name evidence="3" type="ORF">QVH07_00030</name>
</gene>
<dbReference type="PANTHER" id="PTHR11138:SF5">
    <property type="entry name" value="METHIONYL-TRNA FORMYLTRANSFERASE, MITOCHONDRIAL"/>
    <property type="match status" value="1"/>
</dbReference>
<feature type="domain" description="Formyl transferase C-terminal" evidence="2">
    <location>
        <begin position="197"/>
        <end position="281"/>
    </location>
</feature>
<dbReference type="Pfam" id="PF00551">
    <property type="entry name" value="Formyl_trans_N"/>
    <property type="match status" value="1"/>
</dbReference>
<dbReference type="Gene3D" id="3.40.50.12230">
    <property type="match status" value="1"/>
</dbReference>
<accession>A0ABT7Y7J8</accession>
<evidence type="ECO:0000259" key="2">
    <source>
        <dbReference type="Pfam" id="PF02911"/>
    </source>
</evidence>
<sequence length="303" mass="33539">MKVLFFTNSIWSLSSLYQLSITTQLGGVVVTERDAKKRTELVEAMESQKWDIIPWSNDGDLVQIIQDQKIDLGLMLGFKKLIPKHIIDAFPKGVINIHFGSLPKYAGPDPLFWTLKNGEKQNEITFHQIDENWDSGIALSKKIVQIFPGENYGLLGARLANTVALELPRLLTSIESGLDGIGDIPINPKPLGKPTGEEIRIDWRKQSSQEIEYLVNACNPAYGGAITSFRGGIIRIMEVSPADMDNQGAFSPGSIIYSDGTYGVFVLCSDFKCLRINILKVDQSYISSQKFAALGVTTKDILV</sequence>
<feature type="domain" description="Formyl transferase N-terminal" evidence="1">
    <location>
        <begin position="57"/>
        <end position="161"/>
    </location>
</feature>
<dbReference type="InterPro" id="IPR011034">
    <property type="entry name" value="Formyl_transferase-like_C_sf"/>
</dbReference>
<evidence type="ECO:0000313" key="3">
    <source>
        <dbReference type="EMBL" id="MDN3202505.1"/>
    </source>
</evidence>
<dbReference type="EMBL" id="JAUEPH010000001">
    <property type="protein sequence ID" value="MDN3202505.1"/>
    <property type="molecule type" value="Genomic_DNA"/>
</dbReference>